<organism evidence="1 2">
    <name type="scientific">Belliella alkalica</name>
    <dbReference type="NCBI Taxonomy" id="1730871"/>
    <lineage>
        <taxon>Bacteria</taxon>
        <taxon>Pseudomonadati</taxon>
        <taxon>Bacteroidota</taxon>
        <taxon>Cytophagia</taxon>
        <taxon>Cytophagales</taxon>
        <taxon>Cyclobacteriaceae</taxon>
        <taxon>Belliella</taxon>
    </lineage>
</organism>
<keyword evidence="2" id="KW-1185">Reference proteome</keyword>
<accession>A0ABS9VAJ0</accession>
<comment type="caution">
    <text evidence="1">The sequence shown here is derived from an EMBL/GenBank/DDBJ whole genome shotgun (WGS) entry which is preliminary data.</text>
</comment>
<dbReference type="RefSeq" id="WP_241411210.1">
    <property type="nucleotide sequence ID" value="NZ_JAKZGO010000005.1"/>
</dbReference>
<reference evidence="1" key="1">
    <citation type="submission" date="2022-03" db="EMBL/GenBank/DDBJ databases">
        <title>De novo assembled genomes of Belliella spp. (Cyclobacteriaceae) strains.</title>
        <authorList>
            <person name="Szabo A."/>
            <person name="Korponai K."/>
            <person name="Felfoldi T."/>
        </authorList>
    </citation>
    <scope>NUCLEOTIDE SEQUENCE</scope>
    <source>
        <strain evidence="1">DSM 111903</strain>
    </source>
</reference>
<evidence type="ECO:0000313" key="1">
    <source>
        <dbReference type="EMBL" id="MCH7413442.1"/>
    </source>
</evidence>
<name>A0ABS9VAJ0_9BACT</name>
<evidence type="ECO:0000313" key="2">
    <source>
        <dbReference type="Proteomes" id="UP001165430"/>
    </source>
</evidence>
<dbReference type="EMBL" id="JAKZGO010000005">
    <property type="protein sequence ID" value="MCH7413442.1"/>
    <property type="molecule type" value="Genomic_DNA"/>
</dbReference>
<proteinExistence type="predicted"/>
<gene>
    <name evidence="1" type="ORF">MM213_08100</name>
</gene>
<sequence length="101" mass="12340">MDKGFIQETFQLIDKDFNLQTREQVELEDQLFELLTPILRQMLNRDFERLLQICYRIDLDEHKLKQILNESNPEQMAEELAEAIIKRQMKKIEIRRKYSQL</sequence>
<dbReference type="Proteomes" id="UP001165430">
    <property type="component" value="Unassembled WGS sequence"/>
</dbReference>
<protein>
    <submittedName>
        <fullName evidence="1">Uncharacterized protein</fullName>
    </submittedName>
</protein>